<comment type="catalytic activity">
    <reaction evidence="10">
        <text>H2O(in) = H2O(out)</text>
        <dbReference type="Rhea" id="RHEA:29667"/>
        <dbReference type="ChEBI" id="CHEBI:15377"/>
    </reaction>
</comment>
<feature type="site" description="Selectivity filter" evidence="10">
    <location>
        <position position="191"/>
    </location>
</feature>
<evidence type="ECO:0000313" key="12">
    <source>
        <dbReference type="Proteomes" id="UP000007881"/>
    </source>
</evidence>
<keyword evidence="5 10" id="KW-0997">Cell inner membrane</keyword>
<evidence type="ECO:0000313" key="11">
    <source>
        <dbReference type="EMBL" id="BAM04927.1"/>
    </source>
</evidence>
<evidence type="ECO:0000256" key="9">
    <source>
        <dbReference type="ARBA" id="ARBA00023136"/>
    </source>
</evidence>
<dbReference type="PROSITE" id="PS00221">
    <property type="entry name" value="MIP"/>
    <property type="match status" value="1"/>
</dbReference>
<feature type="site" description="Selectivity filter" evidence="10">
    <location>
        <position position="176"/>
    </location>
</feature>
<comment type="function">
    <text evidence="10">Channel that permits osmotically driven movement of water in both directions. It is involved in the osmoregulation and in the maintenance of cell turgor during volume expansion in rapidly growing cells. It mediates rapid entry or exit of water in response to abrupt changes in osmolarity.</text>
</comment>
<evidence type="ECO:0000256" key="7">
    <source>
        <dbReference type="ARBA" id="ARBA00022737"/>
    </source>
</evidence>
<keyword evidence="12" id="KW-1185">Reference proteome</keyword>
<feature type="site" description="Selectivity filter" evidence="10">
    <location>
        <position position="185"/>
    </location>
</feature>
<dbReference type="PROSITE" id="PS51257">
    <property type="entry name" value="PROKAR_LIPOPROTEIN"/>
    <property type="match status" value="1"/>
</dbReference>
<proteinExistence type="inferred from homology"/>
<dbReference type="PANTHER" id="PTHR19139">
    <property type="entry name" value="AQUAPORIN TRANSPORTER"/>
    <property type="match status" value="1"/>
</dbReference>
<dbReference type="SUPFAM" id="SSF81338">
    <property type="entry name" value="Aquaporin-like"/>
    <property type="match status" value="1"/>
</dbReference>
<keyword evidence="7 10" id="KW-0677">Repeat</keyword>
<name>I0II39_PHYMF</name>
<dbReference type="OrthoDB" id="9807293at2"/>
<dbReference type="InterPro" id="IPR023271">
    <property type="entry name" value="Aquaporin-like"/>
</dbReference>
<dbReference type="NCBIfam" id="NF003838">
    <property type="entry name" value="PRK05420.1"/>
    <property type="match status" value="1"/>
</dbReference>
<feature type="site" description="Involved in tetramerization or stability of the tetramer" evidence="10">
    <location>
        <position position="22"/>
    </location>
</feature>
<dbReference type="PANTHER" id="PTHR19139:SF199">
    <property type="entry name" value="MIP17260P"/>
    <property type="match status" value="1"/>
</dbReference>
<dbReference type="Proteomes" id="UP000007881">
    <property type="component" value="Chromosome"/>
</dbReference>
<dbReference type="STRING" id="1142394.PSMK_27680"/>
<feature type="transmembrane region" description="Helical" evidence="10">
    <location>
        <begin position="12"/>
        <end position="30"/>
    </location>
</feature>
<dbReference type="FunFam" id="1.20.1080.10:FF:000007">
    <property type="entry name" value="Aquaporin Z"/>
    <property type="match status" value="1"/>
</dbReference>
<evidence type="ECO:0000256" key="4">
    <source>
        <dbReference type="ARBA" id="ARBA00022475"/>
    </source>
</evidence>
<dbReference type="PRINTS" id="PR00783">
    <property type="entry name" value="MINTRINSICP"/>
</dbReference>
<accession>I0II39</accession>
<evidence type="ECO:0000256" key="8">
    <source>
        <dbReference type="ARBA" id="ARBA00022989"/>
    </source>
</evidence>
<sequence length="252" mass="25428">MGLLKKCSAEAVGTFWLVFGGCGSAVLAAGFPEVGIGLLGVSLAFGLTVLTMAFAIGHISGCHLNPAVTLGLVVAKRFPAAELGPYWLSQLAGGIAAAAVLFVIASGQADWSAAESGFAANGFGEHSPGGFTLVAALTAEFVLTAMFLLVILGATDVRAPKGFAPIAIGLGLTLIHLISIPVTNTSVNPARSTGPALFVGGWAIMQLWLFWVAPLAGAAAGGLLHLGFFAQEAEEGEDAVNAGKVVLPNTEA</sequence>
<dbReference type="CDD" id="cd00333">
    <property type="entry name" value="MIP"/>
    <property type="match status" value="1"/>
</dbReference>
<evidence type="ECO:0000256" key="6">
    <source>
        <dbReference type="ARBA" id="ARBA00022692"/>
    </source>
</evidence>
<dbReference type="InterPro" id="IPR022357">
    <property type="entry name" value="MIP_CS"/>
</dbReference>
<organism evidence="11 12">
    <name type="scientific">Phycisphaera mikurensis (strain NBRC 102666 / KCTC 22515 / FYK2301M01)</name>
    <dbReference type="NCBI Taxonomy" id="1142394"/>
    <lineage>
        <taxon>Bacteria</taxon>
        <taxon>Pseudomonadati</taxon>
        <taxon>Planctomycetota</taxon>
        <taxon>Phycisphaerae</taxon>
        <taxon>Phycisphaerales</taxon>
        <taxon>Phycisphaeraceae</taxon>
        <taxon>Phycisphaera</taxon>
    </lineage>
</organism>
<feature type="transmembrane region" description="Helical" evidence="10">
    <location>
        <begin position="86"/>
        <end position="109"/>
    </location>
</feature>
<evidence type="ECO:0000256" key="5">
    <source>
        <dbReference type="ARBA" id="ARBA00022519"/>
    </source>
</evidence>
<evidence type="ECO:0000256" key="3">
    <source>
        <dbReference type="ARBA" id="ARBA00022448"/>
    </source>
</evidence>
<keyword evidence="3 10" id="KW-0813">Transport</keyword>
<dbReference type="Pfam" id="PF00230">
    <property type="entry name" value="MIP"/>
    <property type="match status" value="1"/>
</dbReference>
<dbReference type="InterPro" id="IPR034294">
    <property type="entry name" value="Aquaporin_transptr"/>
</dbReference>
<comment type="similarity">
    <text evidence="2 10">Belongs to the MIP/aquaporin (TC 1.A.8) family.</text>
</comment>
<dbReference type="InterPro" id="IPR000425">
    <property type="entry name" value="MIP"/>
</dbReference>
<feature type="transmembrane region" description="Helical" evidence="10">
    <location>
        <begin position="129"/>
        <end position="151"/>
    </location>
</feature>
<dbReference type="InterPro" id="IPR023743">
    <property type="entry name" value="Aquaporin_Z"/>
</dbReference>
<comment type="subunit">
    <text evidence="10">Homotetramer.</text>
</comment>
<keyword evidence="9 10" id="KW-0472">Membrane</keyword>
<dbReference type="HAMAP" id="MF_01146">
    <property type="entry name" value="Aquaporin_Z"/>
    <property type="match status" value="1"/>
</dbReference>
<comment type="domain">
    <text evidence="10">Aquaporins contain two tandem repeats each containing three membrane-spanning domains and a pore-forming loop with the signature motif Asn-Pro-Ala (NPA).</text>
</comment>
<feature type="transmembrane region" description="Helical" evidence="10">
    <location>
        <begin position="202"/>
        <end position="224"/>
    </location>
</feature>
<dbReference type="eggNOG" id="COG0580">
    <property type="taxonomic scope" value="Bacteria"/>
</dbReference>
<evidence type="ECO:0000256" key="1">
    <source>
        <dbReference type="ARBA" id="ARBA00004651"/>
    </source>
</evidence>
<reference evidence="11 12" key="1">
    <citation type="submission" date="2012-02" db="EMBL/GenBank/DDBJ databases">
        <title>Complete genome sequence of Phycisphaera mikurensis NBRC 102666.</title>
        <authorList>
            <person name="Ankai A."/>
            <person name="Hosoyama A."/>
            <person name="Terui Y."/>
            <person name="Sekine M."/>
            <person name="Fukai R."/>
            <person name="Kato Y."/>
            <person name="Nakamura S."/>
            <person name="Yamada-Narita S."/>
            <person name="Kawakoshi A."/>
            <person name="Fukunaga Y."/>
            <person name="Yamazaki S."/>
            <person name="Fujita N."/>
        </authorList>
    </citation>
    <scope>NUCLEOTIDE SEQUENCE [LARGE SCALE GENOMIC DNA]</scope>
    <source>
        <strain evidence="12">NBRC 102666 / KCTC 22515 / FYK2301M01</strain>
    </source>
</reference>
<dbReference type="GO" id="GO:0005886">
    <property type="term" value="C:plasma membrane"/>
    <property type="evidence" value="ECO:0007669"/>
    <property type="project" value="UniProtKB-SubCell"/>
</dbReference>
<keyword evidence="6 10" id="KW-0812">Transmembrane</keyword>
<evidence type="ECO:0000256" key="2">
    <source>
        <dbReference type="ARBA" id="ARBA00006175"/>
    </source>
</evidence>
<dbReference type="Gene3D" id="1.20.1080.10">
    <property type="entry name" value="Glycerol uptake facilitator protein"/>
    <property type="match status" value="1"/>
</dbReference>
<dbReference type="AlphaFoldDB" id="I0II39"/>
<keyword evidence="4 10" id="KW-1003">Cell membrane</keyword>
<feature type="short sequence motif" description="NPA 1" evidence="10">
    <location>
        <begin position="65"/>
        <end position="67"/>
    </location>
</feature>
<dbReference type="EMBL" id="AP012338">
    <property type="protein sequence ID" value="BAM04927.1"/>
    <property type="molecule type" value="Genomic_DNA"/>
</dbReference>
<feature type="short sequence motif" description="NPA 2" evidence="10">
    <location>
        <begin position="188"/>
        <end position="190"/>
    </location>
</feature>
<gene>
    <name evidence="10 11" type="primary">aqpZ</name>
    <name evidence="11" type="ordered locus">PSMK_27680</name>
</gene>
<dbReference type="PATRIC" id="fig|1142394.8.peg.2864"/>
<dbReference type="GO" id="GO:0015250">
    <property type="term" value="F:water channel activity"/>
    <property type="evidence" value="ECO:0007669"/>
    <property type="project" value="UniProtKB-UniRule"/>
</dbReference>
<dbReference type="KEGG" id="phm:PSMK_27680"/>
<protein>
    <recommendedName>
        <fullName evidence="10">Aquaporin Z</fullName>
    </recommendedName>
</protein>
<dbReference type="HOGENOM" id="CLU_020019_3_2_0"/>
<comment type="subcellular location">
    <subcellularLocation>
        <location evidence="10">Cell inner membrane</location>
        <topology evidence="10">Multi-pass membrane protein</topology>
    </subcellularLocation>
    <subcellularLocation>
        <location evidence="1">Cell membrane</location>
        <topology evidence="1">Multi-pass membrane protein</topology>
    </subcellularLocation>
</comment>
<feature type="site" description="Selectivity filter" evidence="10">
    <location>
        <position position="45"/>
    </location>
</feature>
<feature type="transmembrane region" description="Helical" evidence="10">
    <location>
        <begin position="36"/>
        <end position="56"/>
    </location>
</feature>
<evidence type="ECO:0000256" key="10">
    <source>
        <dbReference type="HAMAP-Rule" id="MF_01146"/>
    </source>
</evidence>
<keyword evidence="8 10" id="KW-1133">Transmembrane helix</keyword>
<feature type="transmembrane region" description="Helical" evidence="10">
    <location>
        <begin position="163"/>
        <end position="182"/>
    </location>
</feature>
<dbReference type="RefSeq" id="WP_014438137.1">
    <property type="nucleotide sequence ID" value="NC_017080.1"/>
</dbReference>
<dbReference type="NCBIfam" id="TIGR00861">
    <property type="entry name" value="MIP"/>
    <property type="match status" value="1"/>
</dbReference>